<gene>
    <name evidence="8" type="ORF">BD289DRAFT_450808</name>
</gene>
<organism evidence="8 9">
    <name type="scientific">Coniella lustricola</name>
    <dbReference type="NCBI Taxonomy" id="2025994"/>
    <lineage>
        <taxon>Eukaryota</taxon>
        <taxon>Fungi</taxon>
        <taxon>Dikarya</taxon>
        <taxon>Ascomycota</taxon>
        <taxon>Pezizomycotina</taxon>
        <taxon>Sordariomycetes</taxon>
        <taxon>Sordariomycetidae</taxon>
        <taxon>Diaporthales</taxon>
        <taxon>Schizoparmaceae</taxon>
        <taxon>Coniella</taxon>
    </lineage>
</organism>
<evidence type="ECO:0000259" key="7">
    <source>
        <dbReference type="PROSITE" id="PS50048"/>
    </source>
</evidence>
<keyword evidence="1" id="KW-0479">Metal-binding</keyword>
<dbReference type="PANTHER" id="PTHR47660">
    <property type="entry name" value="TRANSCRIPTION FACTOR WITH C2H2 AND ZN(2)-CYS(6) DNA BINDING DOMAIN (EUROFUNG)-RELATED-RELATED"/>
    <property type="match status" value="1"/>
</dbReference>
<dbReference type="EMBL" id="KZ678389">
    <property type="protein sequence ID" value="PSR97687.1"/>
    <property type="molecule type" value="Genomic_DNA"/>
</dbReference>
<keyword evidence="3" id="KW-0805">Transcription regulation</keyword>
<dbReference type="PROSITE" id="PS50048">
    <property type="entry name" value="ZN2_CY6_FUNGAL_2"/>
    <property type="match status" value="1"/>
</dbReference>
<dbReference type="GO" id="GO:0008270">
    <property type="term" value="F:zinc ion binding"/>
    <property type="evidence" value="ECO:0007669"/>
    <property type="project" value="InterPro"/>
</dbReference>
<dbReference type="GO" id="GO:0000981">
    <property type="term" value="F:DNA-binding transcription factor activity, RNA polymerase II-specific"/>
    <property type="evidence" value="ECO:0007669"/>
    <property type="project" value="InterPro"/>
</dbReference>
<dbReference type="InterPro" id="IPR036864">
    <property type="entry name" value="Zn2-C6_fun-type_DNA-bd_sf"/>
</dbReference>
<dbReference type="Proteomes" id="UP000241462">
    <property type="component" value="Unassembled WGS sequence"/>
</dbReference>
<dbReference type="SMART" id="SM00066">
    <property type="entry name" value="GAL4"/>
    <property type="match status" value="1"/>
</dbReference>
<evidence type="ECO:0000256" key="5">
    <source>
        <dbReference type="ARBA" id="ARBA00023242"/>
    </source>
</evidence>
<keyword evidence="9" id="KW-1185">Reference proteome</keyword>
<feature type="region of interest" description="Disordered" evidence="6">
    <location>
        <begin position="54"/>
        <end position="82"/>
    </location>
</feature>
<protein>
    <recommendedName>
        <fullName evidence="7">Zn(2)-C6 fungal-type domain-containing protein</fullName>
    </recommendedName>
</protein>
<name>A0A2T3AHF1_9PEZI</name>
<evidence type="ECO:0000313" key="8">
    <source>
        <dbReference type="EMBL" id="PSR97687.1"/>
    </source>
</evidence>
<evidence type="ECO:0000256" key="3">
    <source>
        <dbReference type="ARBA" id="ARBA00023015"/>
    </source>
</evidence>
<dbReference type="AlphaFoldDB" id="A0A2T3AHF1"/>
<keyword evidence="2" id="KW-0862">Zinc</keyword>
<keyword evidence="4" id="KW-0804">Transcription</keyword>
<evidence type="ECO:0000256" key="6">
    <source>
        <dbReference type="SAM" id="MobiDB-lite"/>
    </source>
</evidence>
<evidence type="ECO:0000256" key="4">
    <source>
        <dbReference type="ARBA" id="ARBA00023163"/>
    </source>
</evidence>
<dbReference type="InParanoid" id="A0A2T3AHF1"/>
<dbReference type="CDD" id="cd00067">
    <property type="entry name" value="GAL4"/>
    <property type="match status" value="1"/>
</dbReference>
<accession>A0A2T3AHF1</accession>
<reference evidence="8 9" key="1">
    <citation type="journal article" date="2018" name="Mycol. Prog.">
        <title>Coniella lustricola, a new species from submerged detritus.</title>
        <authorList>
            <person name="Raudabaugh D.B."/>
            <person name="Iturriaga T."/>
            <person name="Carver A."/>
            <person name="Mondo S."/>
            <person name="Pangilinan J."/>
            <person name="Lipzen A."/>
            <person name="He G."/>
            <person name="Amirebrahimi M."/>
            <person name="Grigoriev I.V."/>
            <person name="Miller A.N."/>
        </authorList>
    </citation>
    <scope>NUCLEOTIDE SEQUENCE [LARGE SCALE GENOMIC DNA]</scope>
    <source>
        <strain evidence="8 9">B22-T-1</strain>
    </source>
</reference>
<dbReference type="InterPro" id="IPR001138">
    <property type="entry name" value="Zn2Cys6_DnaBD"/>
</dbReference>
<dbReference type="SUPFAM" id="SSF57701">
    <property type="entry name" value="Zn2/Cys6 DNA-binding domain"/>
    <property type="match status" value="1"/>
</dbReference>
<dbReference type="Pfam" id="PF00172">
    <property type="entry name" value="Zn_clus"/>
    <property type="match status" value="1"/>
</dbReference>
<evidence type="ECO:0000256" key="2">
    <source>
        <dbReference type="ARBA" id="ARBA00022833"/>
    </source>
</evidence>
<dbReference type="STRING" id="2025994.A0A2T3AHF1"/>
<sequence>MAAQPYSRLERENPPPRRKSCAECVRAKRRCSQTLPQCLRCTQRQLRCQYPAQARGLRRSRATPQPSTPAPAIPELPGAAGDFTVDDAFPNQDFWLDTGTQAVSLDLDKSWSGDVQCGAQAAVVPRAQIALEDIHQQFQDKLQYALDIIKRAPQDMLLGLETPWSHPLLYKDEMPEVMQGALSACALYNSKTAVNGPVIMRCIDAKVKSLLATEPADGFLQALSRTQALILYQIMRFFDGDIAARSSADAMFADLHSSACALASYIDWEFQPRSSLDSKGLPPSLSSFADFDMASSRKVWKQWFLNESARRTFLIACFFANSWRMLTGRQVAGCSKSTSSSHHELYFVHKWTLSAHLWNAKDAYAFSVAWRDKNHYVVRRNKILSTLADAHGDDVDLFGKMLLTVALGIDGAKAWLALKGGSL</sequence>
<keyword evidence="5" id="KW-0539">Nucleus</keyword>
<proteinExistence type="predicted"/>
<evidence type="ECO:0000313" key="9">
    <source>
        <dbReference type="Proteomes" id="UP000241462"/>
    </source>
</evidence>
<dbReference type="OrthoDB" id="4216928at2759"/>
<dbReference type="Gene3D" id="4.10.240.10">
    <property type="entry name" value="Zn(2)-C6 fungal-type DNA-binding domain"/>
    <property type="match status" value="1"/>
</dbReference>
<feature type="domain" description="Zn(2)-C6 fungal-type" evidence="7">
    <location>
        <begin position="20"/>
        <end position="50"/>
    </location>
</feature>
<evidence type="ECO:0000256" key="1">
    <source>
        <dbReference type="ARBA" id="ARBA00022723"/>
    </source>
</evidence>